<dbReference type="RefSeq" id="WP_152754052.1">
    <property type="nucleotide sequence ID" value="NZ_SPSE01000052.1"/>
</dbReference>
<protein>
    <submittedName>
        <fullName evidence="2">Uncharacterized protein</fullName>
    </submittedName>
</protein>
<accession>A0A5N7J864</accession>
<feature type="transmembrane region" description="Helical" evidence="1">
    <location>
        <begin position="6"/>
        <end position="27"/>
    </location>
</feature>
<keyword evidence="1" id="KW-0472">Membrane</keyword>
<reference evidence="2 3" key="1">
    <citation type="journal article" date="2019" name="Lett. Appl. Microbiol.">
        <title>A case of 'blown pack' spoilage of vacuum-packaged pork likely associated with Clostridium estertheticum in Canada.</title>
        <authorList>
            <person name="Zhang P."/>
            <person name="Ward P."/>
            <person name="McMullen L.M."/>
            <person name="Yang X."/>
        </authorList>
    </citation>
    <scope>NUCLEOTIDE SEQUENCE [LARGE SCALE GENOMIC DNA]</scope>
    <source>
        <strain evidence="2 3">MA19</strain>
    </source>
</reference>
<gene>
    <name evidence="2" type="ORF">E4V82_22885</name>
</gene>
<comment type="caution">
    <text evidence="2">The sequence shown here is derived from an EMBL/GenBank/DDBJ whole genome shotgun (WGS) entry which is preliminary data.</text>
</comment>
<evidence type="ECO:0000313" key="2">
    <source>
        <dbReference type="EMBL" id="MPQ64911.1"/>
    </source>
</evidence>
<dbReference type="AlphaFoldDB" id="A0A5N7J864"/>
<evidence type="ECO:0000256" key="1">
    <source>
        <dbReference type="SAM" id="Phobius"/>
    </source>
</evidence>
<dbReference type="EMBL" id="SPSF01000058">
    <property type="protein sequence ID" value="MPQ64911.1"/>
    <property type="molecule type" value="Genomic_DNA"/>
</dbReference>
<name>A0A5N7J864_9CLOT</name>
<sequence>MVKKKVVLTTIGGIMIMVIIVTFIYLLSIRSEFTKKLDTKYPKQSFKVGFTKYQIIYDYYYSDVTCLSDGTYFTISKDKKNISEDYIQYKSIMQYNSKIKNAFKGRAIQKHIKSVTGSGAIPFKDTASYIQINIDLINGVDQISDAKDVLKILKEKNIVTNSVIFSYEKDKHYFELWLPSNDYNLTKKQIQSKVNKIR</sequence>
<organism evidence="2 3">
    <name type="scientific">Clostridium estertheticum</name>
    <dbReference type="NCBI Taxonomy" id="238834"/>
    <lineage>
        <taxon>Bacteria</taxon>
        <taxon>Bacillati</taxon>
        <taxon>Bacillota</taxon>
        <taxon>Clostridia</taxon>
        <taxon>Eubacteriales</taxon>
        <taxon>Clostridiaceae</taxon>
        <taxon>Clostridium</taxon>
    </lineage>
</organism>
<proteinExistence type="predicted"/>
<evidence type="ECO:0000313" key="3">
    <source>
        <dbReference type="Proteomes" id="UP000342249"/>
    </source>
</evidence>
<dbReference type="Proteomes" id="UP000342249">
    <property type="component" value="Unassembled WGS sequence"/>
</dbReference>
<keyword evidence="1" id="KW-0812">Transmembrane</keyword>
<keyword evidence="1" id="KW-1133">Transmembrane helix</keyword>